<evidence type="ECO:0000256" key="8">
    <source>
        <dbReference type="SAM" id="Phobius"/>
    </source>
</evidence>
<evidence type="ECO:0000256" key="4">
    <source>
        <dbReference type="ARBA" id="ARBA00022692"/>
    </source>
</evidence>
<evidence type="ECO:0000256" key="3">
    <source>
        <dbReference type="ARBA" id="ARBA00022448"/>
    </source>
</evidence>
<keyword evidence="10" id="KW-1185">Reference proteome</keyword>
<feature type="transmembrane region" description="Helical" evidence="8">
    <location>
        <begin position="296"/>
        <end position="314"/>
    </location>
</feature>
<feature type="transmembrane region" description="Helical" evidence="8">
    <location>
        <begin position="167"/>
        <end position="185"/>
    </location>
</feature>
<evidence type="ECO:0000256" key="5">
    <source>
        <dbReference type="ARBA" id="ARBA00022989"/>
    </source>
</evidence>
<dbReference type="GO" id="GO:0005886">
    <property type="term" value="C:plasma membrane"/>
    <property type="evidence" value="ECO:0007669"/>
    <property type="project" value="TreeGrafter"/>
</dbReference>
<evidence type="ECO:0000313" key="10">
    <source>
        <dbReference type="Proteomes" id="UP000610846"/>
    </source>
</evidence>
<keyword evidence="6 8" id="KW-0472">Membrane</keyword>
<feature type="transmembrane region" description="Helical" evidence="8">
    <location>
        <begin position="86"/>
        <end position="106"/>
    </location>
</feature>
<feature type="transmembrane region" description="Helical" evidence="8">
    <location>
        <begin position="136"/>
        <end position="155"/>
    </location>
</feature>
<feature type="transmembrane region" description="Helical" evidence="8">
    <location>
        <begin position="435"/>
        <end position="462"/>
    </location>
</feature>
<dbReference type="PANTHER" id="PTHR43337">
    <property type="entry name" value="XANTHINE/URACIL PERMEASE C887.17-RELATED"/>
    <property type="match status" value="1"/>
</dbReference>
<dbReference type="GO" id="GO:0012505">
    <property type="term" value="C:endomembrane system"/>
    <property type="evidence" value="ECO:0007669"/>
    <property type="project" value="UniProtKB-SubCell"/>
</dbReference>
<dbReference type="InterPro" id="IPR045018">
    <property type="entry name" value="Azg-like"/>
</dbReference>
<feature type="region of interest" description="Disordered" evidence="7">
    <location>
        <begin position="1"/>
        <end position="23"/>
    </location>
</feature>
<comment type="subcellular location">
    <subcellularLocation>
        <location evidence="1">Endomembrane system</location>
        <topology evidence="1">Multi-pass membrane protein</topology>
    </subcellularLocation>
</comment>
<comment type="similarity">
    <text evidence="2">Belongs to the nucleobase:cation symporter-2 (NCS2) (TC 2.A.40) family. Azg-like subfamily.</text>
</comment>
<dbReference type="GO" id="GO:0005345">
    <property type="term" value="F:purine nucleobase transmembrane transporter activity"/>
    <property type="evidence" value="ECO:0007669"/>
    <property type="project" value="TreeGrafter"/>
</dbReference>
<feature type="transmembrane region" description="Helical" evidence="8">
    <location>
        <begin position="47"/>
        <end position="66"/>
    </location>
</feature>
<accession>A0A927G7X2</accession>
<keyword evidence="5 8" id="KW-1133">Transmembrane helix</keyword>
<feature type="transmembrane region" description="Helical" evidence="8">
    <location>
        <begin position="111"/>
        <end position="130"/>
    </location>
</feature>
<protein>
    <submittedName>
        <fullName evidence="9">NCS2 family permease</fullName>
    </submittedName>
</protein>
<feature type="transmembrane region" description="Helical" evidence="8">
    <location>
        <begin position="474"/>
        <end position="492"/>
    </location>
</feature>
<comment type="caution">
    <text evidence="9">The sequence shown here is derived from an EMBL/GenBank/DDBJ whole genome shotgun (WGS) entry which is preliminary data.</text>
</comment>
<dbReference type="PANTHER" id="PTHR43337:SF1">
    <property type="entry name" value="XANTHINE_URACIL PERMEASE C887.17-RELATED"/>
    <property type="match status" value="1"/>
</dbReference>
<dbReference type="Proteomes" id="UP000610846">
    <property type="component" value="Unassembled WGS sequence"/>
</dbReference>
<name>A0A927G7X2_9MICO</name>
<dbReference type="EMBL" id="JACYHB010000002">
    <property type="protein sequence ID" value="MBD8078199.1"/>
    <property type="molecule type" value="Genomic_DNA"/>
</dbReference>
<proteinExistence type="inferred from homology"/>
<keyword evidence="3" id="KW-0813">Transport</keyword>
<sequence>MLGTRRETAENDDPRGNRQHDRAPSSRLDRFFRITARGSTTGRELRGGLVTFFAMAYIVILNPLILGGTSAENAPVDVAGGWLQTAQVGAMTGLAAGFLTILFGLVANLPFALAAGLGINSFLAVAVIGDVTWPEAMGLVLINGLLIVLLAVTGARSAIFNAVPRQLKAAITVGIGLFIAFIGFVDSGFVTRTPGGPPVQLGDGGSITTVPTLVFVVGLLTMGVLVARKVKGGLLIGLVATTIVSVVVEAVLHLGPASDDNPGGWHLTVPELPASLASVPDLSLFGQFSFGAFDRIGALAATMLVFTLFFTNFFDAMGTMTGLAKQGGLADADGNFPRIKSALVVEGVGAVVGGATSSSSNTVFVDSAAGVGEGARTGLASVVTGGLFLVAMFLTPLTAVVPMEVASAVLVVVGAMMMREIKEIDFSDFSVALPVFLTVVTMPLTYSIANGIGIGFVTWVLLRTACGKAREVHPLLWVVAAGFLVYFVRGPLTAVVGG</sequence>
<feature type="transmembrane region" description="Helical" evidence="8">
    <location>
        <begin position="386"/>
        <end position="415"/>
    </location>
</feature>
<reference evidence="9" key="2">
    <citation type="submission" date="2020-09" db="EMBL/GenBank/DDBJ databases">
        <authorList>
            <person name="Yu Y."/>
        </authorList>
    </citation>
    <scope>NUCLEOTIDE SEQUENCE</scope>
    <source>
        <strain evidence="9">KCTC 49039</strain>
    </source>
</reference>
<evidence type="ECO:0000256" key="6">
    <source>
        <dbReference type="ARBA" id="ARBA00023136"/>
    </source>
</evidence>
<dbReference type="AlphaFoldDB" id="A0A927G7X2"/>
<evidence type="ECO:0000256" key="1">
    <source>
        <dbReference type="ARBA" id="ARBA00004127"/>
    </source>
</evidence>
<organism evidence="9 10">
    <name type="scientific">Cellulosimicrobium arenosum</name>
    <dbReference type="NCBI Taxonomy" id="2708133"/>
    <lineage>
        <taxon>Bacteria</taxon>
        <taxon>Bacillati</taxon>
        <taxon>Actinomycetota</taxon>
        <taxon>Actinomycetes</taxon>
        <taxon>Micrococcales</taxon>
        <taxon>Promicromonosporaceae</taxon>
        <taxon>Cellulosimicrobium</taxon>
    </lineage>
</organism>
<evidence type="ECO:0000256" key="2">
    <source>
        <dbReference type="ARBA" id="ARBA00005697"/>
    </source>
</evidence>
<reference evidence="9" key="1">
    <citation type="journal article" date="2018" name="Curr. Microbiol.">
        <title>Cellulosimicrobium arenosum sp. nov., Isolated from Marine Sediment Sand.</title>
        <authorList>
            <person name="Oh M."/>
            <person name="Kim J.H."/>
            <person name="Yoon J.H."/>
            <person name="Schumann P."/>
            <person name="Kim W."/>
        </authorList>
    </citation>
    <scope>NUCLEOTIDE SEQUENCE</scope>
    <source>
        <strain evidence="9">KCTC 49039</strain>
    </source>
</reference>
<feature type="transmembrane region" description="Helical" evidence="8">
    <location>
        <begin position="205"/>
        <end position="227"/>
    </location>
</feature>
<feature type="transmembrane region" description="Helical" evidence="8">
    <location>
        <begin position="234"/>
        <end position="255"/>
    </location>
</feature>
<dbReference type="InterPro" id="IPR006043">
    <property type="entry name" value="NCS2"/>
</dbReference>
<evidence type="ECO:0000256" key="7">
    <source>
        <dbReference type="SAM" id="MobiDB-lite"/>
    </source>
</evidence>
<dbReference type="Pfam" id="PF00860">
    <property type="entry name" value="Xan_ur_permease"/>
    <property type="match status" value="1"/>
</dbReference>
<keyword evidence="4 8" id="KW-0812">Transmembrane</keyword>
<evidence type="ECO:0000313" key="9">
    <source>
        <dbReference type="EMBL" id="MBD8078199.1"/>
    </source>
</evidence>
<gene>
    <name evidence="9" type="ORF">IF651_03880</name>
</gene>